<dbReference type="EMBL" id="HF563609">
    <property type="protein sequence ID" value="CCP26609.1"/>
    <property type="molecule type" value="Genomic_DNA"/>
</dbReference>
<dbReference type="PANTHER" id="PTHR46638">
    <property type="entry name" value="CORRINOID ADENOSYLTRANSFERASE"/>
    <property type="match status" value="1"/>
</dbReference>
<dbReference type="CDD" id="cd00561">
    <property type="entry name" value="CobA_ACA"/>
    <property type="match status" value="1"/>
</dbReference>
<dbReference type="InterPro" id="IPR003724">
    <property type="entry name" value="CblAdoTrfase_CobA"/>
</dbReference>
<keyword evidence="1" id="KW-0808">Transferase</keyword>
<protein>
    <submittedName>
        <fullName evidence="1">ATP:corrinoid adenosyltransferase BtuR/CobO/CobP</fullName>
    </submittedName>
</protein>
<dbReference type="GO" id="GO:0005524">
    <property type="term" value="F:ATP binding"/>
    <property type="evidence" value="ECO:0007669"/>
    <property type="project" value="InterPro"/>
</dbReference>
<dbReference type="OrthoDB" id="9810309at2"/>
<reference evidence="2" key="1">
    <citation type="journal article" date="2013" name="Genome Announc.">
        <title>First genome sequence of a syntrophic acetate-oxidizing bacterium, Tepidanaerobacter acetatoxydans strain Re1.</title>
        <authorList>
            <person name="Manzoor S."/>
            <person name="Bongcam-Rudloff E."/>
            <person name="Schnurer A."/>
            <person name="Muller B."/>
        </authorList>
    </citation>
    <scope>NUCLEOTIDE SEQUENCE [LARGE SCALE GENOMIC DNA]</scope>
    <source>
        <strain evidence="2">Re1</strain>
    </source>
</reference>
<dbReference type="STRING" id="1209989.TepRe1_1680"/>
<dbReference type="Proteomes" id="UP000010802">
    <property type="component" value="Chromosome"/>
</dbReference>
<dbReference type="InterPro" id="IPR027417">
    <property type="entry name" value="P-loop_NTPase"/>
</dbReference>
<evidence type="ECO:0000313" key="2">
    <source>
        <dbReference type="Proteomes" id="UP000010802"/>
    </source>
</evidence>
<dbReference type="SUPFAM" id="SSF52540">
    <property type="entry name" value="P-loop containing nucleoside triphosphate hydrolases"/>
    <property type="match status" value="1"/>
</dbReference>
<evidence type="ECO:0000313" key="1">
    <source>
        <dbReference type="EMBL" id="CCP26609.1"/>
    </source>
</evidence>
<dbReference type="KEGG" id="tep:TepRe1_1680"/>
<proteinExistence type="predicted"/>
<dbReference type="PANTHER" id="PTHR46638:SF1">
    <property type="entry name" value="CORRINOID ADENOSYLTRANSFERASE"/>
    <property type="match status" value="1"/>
</dbReference>
<dbReference type="NCBIfam" id="TIGR00708">
    <property type="entry name" value="cobA"/>
    <property type="match status" value="1"/>
</dbReference>
<gene>
    <name evidence="1" type="ordered locus">TEPIRE1_1810</name>
</gene>
<dbReference type="GO" id="GO:0008817">
    <property type="term" value="F:corrinoid adenosyltransferase activity"/>
    <property type="evidence" value="ECO:0007669"/>
    <property type="project" value="InterPro"/>
</dbReference>
<dbReference type="RefSeq" id="WP_013778738.1">
    <property type="nucleotide sequence ID" value="NC_015519.1"/>
</dbReference>
<accession>L0S2C2</accession>
<dbReference type="KEGG" id="tae:TepiRe1_1810"/>
<accession>F4LWU4</accession>
<dbReference type="Gene3D" id="3.40.50.300">
    <property type="entry name" value="P-loop containing nucleotide triphosphate hydrolases"/>
    <property type="match status" value="1"/>
</dbReference>
<dbReference type="Pfam" id="PF02572">
    <property type="entry name" value="CobA_CobO_BtuR"/>
    <property type="match status" value="1"/>
</dbReference>
<dbReference type="eggNOG" id="COG2109">
    <property type="taxonomic scope" value="Bacteria"/>
</dbReference>
<name>F4LWU4_TEPAE</name>
<dbReference type="AlphaFoldDB" id="F4LWU4"/>
<dbReference type="GO" id="GO:0009236">
    <property type="term" value="P:cobalamin biosynthetic process"/>
    <property type="evidence" value="ECO:0007669"/>
    <property type="project" value="InterPro"/>
</dbReference>
<keyword evidence="2" id="KW-1185">Reference proteome</keyword>
<dbReference type="PATRIC" id="fig|1209989.3.peg.2087"/>
<dbReference type="HOGENOM" id="CLU_088595_2_0_9"/>
<organism evidence="1 2">
    <name type="scientific">Tepidanaerobacter acetatoxydans (strain DSM 21804 / JCM 16047 / Re1)</name>
    <dbReference type="NCBI Taxonomy" id="1209989"/>
    <lineage>
        <taxon>Bacteria</taxon>
        <taxon>Bacillati</taxon>
        <taxon>Bacillota</taxon>
        <taxon>Clostridia</taxon>
        <taxon>Thermosediminibacterales</taxon>
        <taxon>Tepidanaerobacteraceae</taxon>
        <taxon>Tepidanaerobacter</taxon>
    </lineage>
</organism>
<sequence>MEKGYVQVYTGNGKGKTTAALGLAFRAAGRGMKVIMFQFLKGMDTGELKAAELLKPNFEIRRFAESKKFTWNLTKEEFDNLKQNVKDEYNQLAAVIKSKNYDIVILDEVMAAMHGGLLTVQEVERLIEEKPETVELILTGRDVPQEIIEKADLVTEMREVKHYFKIGVPARVGIEM</sequence>
<dbReference type="PIRSF" id="PIRSF015617">
    <property type="entry name" value="Adensltrnsf_CobA"/>
    <property type="match status" value="1"/>
</dbReference>